<evidence type="ECO:0000256" key="4">
    <source>
        <dbReference type="RuleBase" id="RU003694"/>
    </source>
</evidence>
<dbReference type="InterPro" id="IPR014031">
    <property type="entry name" value="Ketoacyl_synth_C"/>
</dbReference>
<accession>A0AA37T565</accession>
<dbReference type="NCBIfam" id="NF006618">
    <property type="entry name" value="PRK09185.1"/>
    <property type="match status" value="1"/>
</dbReference>
<dbReference type="Proteomes" id="UP001156870">
    <property type="component" value="Unassembled WGS sequence"/>
</dbReference>
<dbReference type="PROSITE" id="PS52004">
    <property type="entry name" value="KS3_2"/>
    <property type="match status" value="1"/>
</dbReference>
<dbReference type="CDD" id="cd00834">
    <property type="entry name" value="KAS_I_II"/>
    <property type="match status" value="1"/>
</dbReference>
<dbReference type="EMBL" id="BSPD01000079">
    <property type="protein sequence ID" value="GLS27443.1"/>
    <property type="molecule type" value="Genomic_DNA"/>
</dbReference>
<sequence>MTPLKITDYTLTTALGRGKQENINALQQGKTGLSPCHFYDIKDLNTWVGEVNEVESTELPTHLRAFTCRNNQLSALTLSQDHFAHRVQEKISQYGSHRIGVFIGTSTSGIHDTEKAYLENENNGVSLPEWYNYSGSHNIYSCAEFIRQYFALNGYSTAISTACSSSAKVFASAERAIASGLCDAAIVGGVDTLCLTTLYGFNALQVVSPDICKPSNLNRLGINIGEAAGFAFIEPATEDDDGFGVLGYGESSDAYHMSTPHPEGKGAALAMQKALNKAQLSAADIDYINLHGTGTPANDLSESKAIVSVFGSQTPCSSTKGWTGHTLGAAGIIEALFSLFTLENQWIPASLNTDNIDPDIMANINTLSRDTRVQYTLSNSFGFGGSNCSLVLGAVNR</sequence>
<evidence type="ECO:0000256" key="3">
    <source>
        <dbReference type="ARBA" id="ARBA00022679"/>
    </source>
</evidence>
<protein>
    <submittedName>
        <fullName evidence="6">Beta-ketoacyl-[acyl-carrier-protein] synthase II</fullName>
    </submittedName>
</protein>
<dbReference type="Pfam" id="PF00109">
    <property type="entry name" value="ketoacyl-synt"/>
    <property type="match status" value="1"/>
</dbReference>
<proteinExistence type="inferred from homology"/>
<dbReference type="GO" id="GO:0006633">
    <property type="term" value="P:fatty acid biosynthetic process"/>
    <property type="evidence" value="ECO:0007669"/>
    <property type="project" value="InterPro"/>
</dbReference>
<feature type="domain" description="Ketosynthase family 3 (KS3)" evidence="5">
    <location>
        <begin position="1"/>
        <end position="394"/>
    </location>
</feature>
<dbReference type="SMART" id="SM00825">
    <property type="entry name" value="PKS_KS"/>
    <property type="match status" value="1"/>
</dbReference>
<keyword evidence="7" id="KW-1185">Reference proteome</keyword>
<dbReference type="PANTHER" id="PTHR11712">
    <property type="entry name" value="POLYKETIDE SYNTHASE-RELATED"/>
    <property type="match status" value="1"/>
</dbReference>
<evidence type="ECO:0000256" key="2">
    <source>
        <dbReference type="ARBA" id="ARBA00008467"/>
    </source>
</evidence>
<gene>
    <name evidence="6" type="primary">fabF_2</name>
    <name evidence="6" type="ORF">GCM10007877_31620</name>
</gene>
<reference evidence="6 7" key="1">
    <citation type="journal article" date="2014" name="Int. J. Syst. Evol. Microbiol.">
        <title>Complete genome sequence of Corynebacterium casei LMG S-19264T (=DSM 44701T), isolated from a smear-ripened cheese.</title>
        <authorList>
            <consortium name="US DOE Joint Genome Institute (JGI-PGF)"/>
            <person name="Walter F."/>
            <person name="Albersmeier A."/>
            <person name="Kalinowski J."/>
            <person name="Ruckert C."/>
        </authorList>
    </citation>
    <scope>NUCLEOTIDE SEQUENCE [LARGE SCALE GENOMIC DNA]</scope>
    <source>
        <strain evidence="6 7">NBRC 110095</strain>
    </source>
</reference>
<comment type="similarity">
    <text evidence="2 4">Belongs to the thiolase-like superfamily. Beta-ketoacyl-ACP synthases family.</text>
</comment>
<evidence type="ECO:0000259" key="5">
    <source>
        <dbReference type="PROSITE" id="PS52004"/>
    </source>
</evidence>
<dbReference type="GO" id="GO:0004315">
    <property type="term" value="F:3-oxoacyl-[acyl-carrier-protein] synthase activity"/>
    <property type="evidence" value="ECO:0007669"/>
    <property type="project" value="InterPro"/>
</dbReference>
<dbReference type="PROSITE" id="PS00606">
    <property type="entry name" value="KS3_1"/>
    <property type="match status" value="1"/>
</dbReference>
<comment type="pathway">
    <text evidence="1">Lipid metabolism; fatty acid biosynthesis.</text>
</comment>
<dbReference type="InterPro" id="IPR018201">
    <property type="entry name" value="Ketoacyl_synth_AS"/>
</dbReference>
<evidence type="ECO:0000313" key="6">
    <source>
        <dbReference type="EMBL" id="GLS27443.1"/>
    </source>
</evidence>
<evidence type="ECO:0000256" key="1">
    <source>
        <dbReference type="ARBA" id="ARBA00005194"/>
    </source>
</evidence>
<dbReference type="AlphaFoldDB" id="A0AA37T565"/>
<dbReference type="RefSeq" id="WP_232595011.1">
    <property type="nucleotide sequence ID" value="NZ_BSPD01000079.1"/>
</dbReference>
<dbReference type="InterPro" id="IPR020841">
    <property type="entry name" value="PKS_Beta-ketoAc_synthase_dom"/>
</dbReference>
<dbReference type="Gene3D" id="3.40.47.10">
    <property type="match status" value="1"/>
</dbReference>
<organism evidence="6 7">
    <name type="scientific">Marinibactrum halimedae</name>
    <dbReference type="NCBI Taxonomy" id="1444977"/>
    <lineage>
        <taxon>Bacteria</taxon>
        <taxon>Pseudomonadati</taxon>
        <taxon>Pseudomonadota</taxon>
        <taxon>Gammaproteobacteria</taxon>
        <taxon>Cellvibrionales</taxon>
        <taxon>Cellvibrionaceae</taxon>
        <taxon>Marinibactrum</taxon>
    </lineage>
</organism>
<name>A0AA37T565_9GAMM</name>
<keyword evidence="3 4" id="KW-0808">Transferase</keyword>
<evidence type="ECO:0000313" key="7">
    <source>
        <dbReference type="Proteomes" id="UP001156870"/>
    </source>
</evidence>
<comment type="caution">
    <text evidence="6">The sequence shown here is derived from an EMBL/GenBank/DDBJ whole genome shotgun (WGS) entry which is preliminary data.</text>
</comment>
<dbReference type="InterPro" id="IPR000794">
    <property type="entry name" value="Beta-ketoacyl_synthase"/>
</dbReference>
<dbReference type="Pfam" id="PF02801">
    <property type="entry name" value="Ketoacyl-synt_C"/>
    <property type="match status" value="1"/>
</dbReference>
<dbReference type="PANTHER" id="PTHR11712:SF320">
    <property type="entry name" value="BETA-KETOACYL SYNTHASE"/>
    <property type="match status" value="1"/>
</dbReference>
<dbReference type="GO" id="GO:0005829">
    <property type="term" value="C:cytosol"/>
    <property type="evidence" value="ECO:0007669"/>
    <property type="project" value="TreeGrafter"/>
</dbReference>
<dbReference type="InterPro" id="IPR016039">
    <property type="entry name" value="Thiolase-like"/>
</dbReference>
<dbReference type="SUPFAM" id="SSF53901">
    <property type="entry name" value="Thiolase-like"/>
    <property type="match status" value="2"/>
</dbReference>
<dbReference type="InterPro" id="IPR014030">
    <property type="entry name" value="Ketoacyl_synth_N"/>
</dbReference>